<dbReference type="OrthoDB" id="1367863at2"/>
<feature type="chain" id="PRO_5011537922" evidence="1">
    <location>
        <begin position="21"/>
        <end position="132"/>
    </location>
</feature>
<name>A0A1I1WRE1_9FLAO</name>
<dbReference type="EMBL" id="FOMH01000016">
    <property type="protein sequence ID" value="SFD96938.1"/>
    <property type="molecule type" value="Genomic_DNA"/>
</dbReference>
<reference evidence="4" key="1">
    <citation type="submission" date="2016-10" db="EMBL/GenBank/DDBJ databases">
        <authorList>
            <person name="Varghese N."/>
            <person name="Submissions S."/>
        </authorList>
    </citation>
    <scope>NUCLEOTIDE SEQUENCE [LARGE SCALE GENOMIC DNA]</scope>
    <source>
        <strain evidence="4">CGMCC 1.10370</strain>
    </source>
</reference>
<dbReference type="InterPro" id="IPR024311">
    <property type="entry name" value="Lipocalin-like"/>
</dbReference>
<accession>A0A1I1WRE1</accession>
<sequence>MKKILLVAFLIVLASCSGSSDIIPDDTSGDINGVWMLKAQYGDNGREGLTECRLLESLSFEGNSVIMVKADEKANSECNVSTSEGTFTKTETNLLLTVGNENIQYKIKELTKTKLFVLLANSSKAFTYERAE</sequence>
<dbReference type="STRING" id="739143.SAMN05216297_11679"/>
<organism evidence="3 4">
    <name type="scientific">Flavobacterium phragmitis</name>
    <dbReference type="NCBI Taxonomy" id="739143"/>
    <lineage>
        <taxon>Bacteria</taxon>
        <taxon>Pseudomonadati</taxon>
        <taxon>Bacteroidota</taxon>
        <taxon>Flavobacteriia</taxon>
        <taxon>Flavobacteriales</taxon>
        <taxon>Flavobacteriaceae</taxon>
        <taxon>Flavobacterium</taxon>
    </lineage>
</organism>
<evidence type="ECO:0000259" key="2">
    <source>
        <dbReference type="Pfam" id="PF13648"/>
    </source>
</evidence>
<dbReference type="Proteomes" id="UP000199672">
    <property type="component" value="Unassembled WGS sequence"/>
</dbReference>
<protein>
    <submittedName>
        <fullName evidence="3">Lipocalin-like domain-containing protein</fullName>
    </submittedName>
</protein>
<dbReference type="Pfam" id="PF13648">
    <property type="entry name" value="Lipocalin_4"/>
    <property type="match status" value="1"/>
</dbReference>
<proteinExistence type="predicted"/>
<feature type="signal peptide" evidence="1">
    <location>
        <begin position="1"/>
        <end position="20"/>
    </location>
</feature>
<feature type="domain" description="Lipocalin-like" evidence="2">
    <location>
        <begin position="31"/>
        <end position="115"/>
    </location>
</feature>
<evidence type="ECO:0000313" key="4">
    <source>
        <dbReference type="Proteomes" id="UP000199672"/>
    </source>
</evidence>
<evidence type="ECO:0000313" key="3">
    <source>
        <dbReference type="EMBL" id="SFD96938.1"/>
    </source>
</evidence>
<gene>
    <name evidence="3" type="ORF">SAMN05216297_11679</name>
</gene>
<dbReference type="PROSITE" id="PS51257">
    <property type="entry name" value="PROKAR_LIPOPROTEIN"/>
    <property type="match status" value="1"/>
</dbReference>
<dbReference type="AlphaFoldDB" id="A0A1I1WRE1"/>
<dbReference type="RefSeq" id="WP_091498328.1">
    <property type="nucleotide sequence ID" value="NZ_FOMH01000016.1"/>
</dbReference>
<keyword evidence="4" id="KW-1185">Reference proteome</keyword>
<evidence type="ECO:0000256" key="1">
    <source>
        <dbReference type="SAM" id="SignalP"/>
    </source>
</evidence>
<keyword evidence="1" id="KW-0732">Signal</keyword>